<evidence type="ECO:0000313" key="3">
    <source>
        <dbReference type="Proteomes" id="UP000789375"/>
    </source>
</evidence>
<name>A0A9N8W3Z7_FUNMO</name>
<feature type="compositionally biased region" description="Polar residues" evidence="1">
    <location>
        <begin position="259"/>
        <end position="272"/>
    </location>
</feature>
<feature type="compositionally biased region" description="Low complexity" evidence="1">
    <location>
        <begin position="16"/>
        <end position="32"/>
    </location>
</feature>
<feature type="compositionally biased region" description="Basic residues" evidence="1">
    <location>
        <begin position="360"/>
        <end position="381"/>
    </location>
</feature>
<gene>
    <name evidence="2" type="ORF">FMOSSE_LOCUS2478</name>
</gene>
<feature type="compositionally biased region" description="Basic and acidic residues" evidence="1">
    <location>
        <begin position="283"/>
        <end position="299"/>
    </location>
</feature>
<feature type="region of interest" description="Disordered" evidence="1">
    <location>
        <begin position="1"/>
        <end position="32"/>
    </location>
</feature>
<accession>A0A9N8W3Z7</accession>
<evidence type="ECO:0000256" key="1">
    <source>
        <dbReference type="SAM" id="MobiDB-lite"/>
    </source>
</evidence>
<reference evidence="2" key="1">
    <citation type="submission" date="2021-06" db="EMBL/GenBank/DDBJ databases">
        <authorList>
            <person name="Kallberg Y."/>
            <person name="Tangrot J."/>
            <person name="Rosling A."/>
        </authorList>
    </citation>
    <scope>NUCLEOTIDE SEQUENCE</scope>
    <source>
        <strain evidence="2">87-6 pot B 2015</strain>
    </source>
</reference>
<sequence length="381" mass="43730">MENRQNMSNSNEPSHNTTQRNSTQQSQPLQLNNSLEPCYNPTFFTLQGSNISVQDIPSEIPHLGPFTFDFFRHRQPLLRSNFRPQIVPIFHSSDLNFFSPYSLQSLPNQNLNNNLSFLQNIEPPRFIQYNSLSPHFIRRVDDTSLLPVTSQVTTPFIPTSRFRALPFTTISPVSLPSVASLESSIVLEPLDLAISSSTIRLPTSTTSNEGLTESANMVTISIPVQTEPTDEKKRDIIESSKRKPEKEMLKDPRKKSRRPSSTFNDTMDNDNVSIIREATMTLDSEREREVNKETGEQSLRRSVRIAGDKQKRVLFYETLSQLSKKRKRMDESDSNDKAKPDELPKRRRGRPRKNEQKPNGRPRGRQPTRPPLRRSKKTPMN</sequence>
<comment type="caution">
    <text evidence="2">The sequence shown here is derived from an EMBL/GenBank/DDBJ whole genome shotgun (WGS) entry which is preliminary data.</text>
</comment>
<proteinExistence type="predicted"/>
<feature type="region of interest" description="Disordered" evidence="1">
    <location>
        <begin position="222"/>
        <end position="381"/>
    </location>
</feature>
<keyword evidence="3" id="KW-1185">Reference proteome</keyword>
<feature type="compositionally biased region" description="Basic and acidic residues" evidence="1">
    <location>
        <begin position="328"/>
        <end position="344"/>
    </location>
</feature>
<dbReference type="Proteomes" id="UP000789375">
    <property type="component" value="Unassembled WGS sequence"/>
</dbReference>
<feature type="compositionally biased region" description="Basic and acidic residues" evidence="1">
    <location>
        <begin position="229"/>
        <end position="251"/>
    </location>
</feature>
<feature type="compositionally biased region" description="Polar residues" evidence="1">
    <location>
        <begin position="1"/>
        <end position="15"/>
    </location>
</feature>
<protein>
    <submittedName>
        <fullName evidence="2">8710_t:CDS:1</fullName>
    </submittedName>
</protein>
<dbReference type="AlphaFoldDB" id="A0A9N8W3Z7"/>
<dbReference type="EMBL" id="CAJVPP010000327">
    <property type="protein sequence ID" value="CAG8470193.1"/>
    <property type="molecule type" value="Genomic_DNA"/>
</dbReference>
<organism evidence="2 3">
    <name type="scientific">Funneliformis mosseae</name>
    <name type="common">Endomycorrhizal fungus</name>
    <name type="synonym">Glomus mosseae</name>
    <dbReference type="NCBI Taxonomy" id="27381"/>
    <lineage>
        <taxon>Eukaryota</taxon>
        <taxon>Fungi</taxon>
        <taxon>Fungi incertae sedis</taxon>
        <taxon>Mucoromycota</taxon>
        <taxon>Glomeromycotina</taxon>
        <taxon>Glomeromycetes</taxon>
        <taxon>Glomerales</taxon>
        <taxon>Glomeraceae</taxon>
        <taxon>Funneliformis</taxon>
    </lineage>
</organism>
<evidence type="ECO:0000313" key="2">
    <source>
        <dbReference type="EMBL" id="CAG8470193.1"/>
    </source>
</evidence>